<accession>A0A022S208</accession>
<keyword evidence="1" id="KW-0472">Membrane</keyword>
<dbReference type="Proteomes" id="UP000030748">
    <property type="component" value="Unassembled WGS sequence"/>
</dbReference>
<reference evidence="2 3" key="1">
    <citation type="journal article" date="2013" name="Proc. Natl. Acad. Sci. U.S.A.">
        <title>Fine-scale variation in meiotic recombination in Mimulus inferred from population shotgun sequencing.</title>
        <authorList>
            <person name="Hellsten U."/>
            <person name="Wright K.M."/>
            <person name="Jenkins J."/>
            <person name="Shu S."/>
            <person name="Yuan Y."/>
            <person name="Wessler S.R."/>
            <person name="Schmutz J."/>
            <person name="Willis J.H."/>
            <person name="Rokhsar D.S."/>
        </authorList>
    </citation>
    <scope>NUCLEOTIDE SEQUENCE [LARGE SCALE GENOMIC DNA]</scope>
    <source>
        <strain evidence="3">cv. DUN x IM62</strain>
    </source>
</reference>
<dbReference type="EMBL" id="KI630171">
    <property type="protein sequence ID" value="EYU45918.1"/>
    <property type="molecule type" value="Genomic_DNA"/>
</dbReference>
<name>A0A022S208_ERYGU</name>
<gene>
    <name evidence="2" type="ORF">MIMGU_mgv1a017440mg</name>
</gene>
<proteinExistence type="predicted"/>
<sequence>MDGKKRGQASTFTSYLFCVGFDLLGGTFRALEFILSYRLLSLSCKFLRDCEENECTIFGDVIGAFATRGLIASDS</sequence>
<keyword evidence="3" id="KW-1185">Reference proteome</keyword>
<dbReference type="AlphaFoldDB" id="A0A022S208"/>
<keyword evidence="1" id="KW-0812">Transmembrane</keyword>
<keyword evidence="1" id="KW-1133">Transmembrane helix</keyword>
<evidence type="ECO:0000313" key="3">
    <source>
        <dbReference type="Proteomes" id="UP000030748"/>
    </source>
</evidence>
<organism evidence="2 3">
    <name type="scientific">Erythranthe guttata</name>
    <name type="common">Yellow monkey flower</name>
    <name type="synonym">Mimulus guttatus</name>
    <dbReference type="NCBI Taxonomy" id="4155"/>
    <lineage>
        <taxon>Eukaryota</taxon>
        <taxon>Viridiplantae</taxon>
        <taxon>Streptophyta</taxon>
        <taxon>Embryophyta</taxon>
        <taxon>Tracheophyta</taxon>
        <taxon>Spermatophyta</taxon>
        <taxon>Magnoliopsida</taxon>
        <taxon>eudicotyledons</taxon>
        <taxon>Gunneridae</taxon>
        <taxon>Pentapetalae</taxon>
        <taxon>asterids</taxon>
        <taxon>lamiids</taxon>
        <taxon>Lamiales</taxon>
        <taxon>Phrymaceae</taxon>
        <taxon>Erythranthe</taxon>
    </lineage>
</organism>
<protein>
    <submittedName>
        <fullName evidence="2">Uncharacterized protein</fullName>
    </submittedName>
</protein>
<evidence type="ECO:0000256" key="1">
    <source>
        <dbReference type="SAM" id="Phobius"/>
    </source>
</evidence>
<feature type="transmembrane region" description="Helical" evidence="1">
    <location>
        <begin position="12"/>
        <end position="31"/>
    </location>
</feature>
<evidence type="ECO:0000313" key="2">
    <source>
        <dbReference type="EMBL" id="EYU45918.1"/>
    </source>
</evidence>